<dbReference type="Gene3D" id="1.10.10.60">
    <property type="entry name" value="Homeodomain-like"/>
    <property type="match status" value="1"/>
</dbReference>
<organism evidence="3 4">
    <name type="scientific">Coilia grayii</name>
    <name type="common">Gray's grenadier anchovy</name>
    <dbReference type="NCBI Taxonomy" id="363190"/>
    <lineage>
        <taxon>Eukaryota</taxon>
        <taxon>Metazoa</taxon>
        <taxon>Chordata</taxon>
        <taxon>Craniata</taxon>
        <taxon>Vertebrata</taxon>
        <taxon>Euteleostomi</taxon>
        <taxon>Actinopterygii</taxon>
        <taxon>Neopterygii</taxon>
        <taxon>Teleostei</taxon>
        <taxon>Clupei</taxon>
        <taxon>Clupeiformes</taxon>
        <taxon>Clupeoidei</taxon>
        <taxon>Engraulidae</taxon>
        <taxon>Coilinae</taxon>
        <taxon>Coilia</taxon>
    </lineage>
</organism>
<feature type="compositionally biased region" description="Basic and acidic residues" evidence="1">
    <location>
        <begin position="921"/>
        <end position="930"/>
    </location>
</feature>
<dbReference type="Pfam" id="PF15963">
    <property type="entry name" value="Myb_DNA-bind_7"/>
    <property type="match status" value="1"/>
</dbReference>
<feature type="compositionally biased region" description="Basic and acidic residues" evidence="1">
    <location>
        <begin position="2518"/>
        <end position="2529"/>
    </location>
</feature>
<feature type="region of interest" description="Disordered" evidence="1">
    <location>
        <begin position="1844"/>
        <end position="1951"/>
    </location>
</feature>
<feature type="compositionally biased region" description="Polar residues" evidence="1">
    <location>
        <begin position="135"/>
        <end position="156"/>
    </location>
</feature>
<evidence type="ECO:0000313" key="3">
    <source>
        <dbReference type="EMBL" id="KAL2099828.1"/>
    </source>
</evidence>
<dbReference type="SMART" id="SM00717">
    <property type="entry name" value="SANT"/>
    <property type="match status" value="1"/>
</dbReference>
<feature type="compositionally biased region" description="Polar residues" evidence="1">
    <location>
        <begin position="882"/>
        <end position="920"/>
    </location>
</feature>
<protein>
    <recommendedName>
        <fullName evidence="2">Myb-like domain-containing protein</fullName>
    </recommendedName>
</protein>
<feature type="compositionally biased region" description="Polar residues" evidence="1">
    <location>
        <begin position="1457"/>
        <end position="1468"/>
    </location>
</feature>
<dbReference type="InterPro" id="IPR039467">
    <property type="entry name" value="TFIIIB_B''_Myb"/>
</dbReference>
<feature type="compositionally biased region" description="Polar residues" evidence="1">
    <location>
        <begin position="733"/>
        <end position="749"/>
    </location>
</feature>
<evidence type="ECO:0000313" key="4">
    <source>
        <dbReference type="Proteomes" id="UP001591681"/>
    </source>
</evidence>
<dbReference type="InterPro" id="IPR001005">
    <property type="entry name" value="SANT/Myb"/>
</dbReference>
<feature type="region of interest" description="Disordered" evidence="1">
    <location>
        <begin position="1263"/>
        <end position="1292"/>
    </location>
</feature>
<feature type="compositionally biased region" description="Polar residues" evidence="1">
    <location>
        <begin position="2243"/>
        <end position="2258"/>
    </location>
</feature>
<dbReference type="SUPFAM" id="SSF46689">
    <property type="entry name" value="Homeodomain-like"/>
    <property type="match status" value="1"/>
</dbReference>
<evidence type="ECO:0000259" key="2">
    <source>
        <dbReference type="SMART" id="SM00717"/>
    </source>
</evidence>
<feature type="region of interest" description="Disordered" evidence="1">
    <location>
        <begin position="2292"/>
        <end position="2531"/>
    </location>
</feature>
<feature type="compositionally biased region" description="Basic residues" evidence="1">
    <location>
        <begin position="1881"/>
        <end position="1891"/>
    </location>
</feature>
<feature type="region of interest" description="Disordered" evidence="1">
    <location>
        <begin position="1534"/>
        <end position="1611"/>
    </location>
</feature>
<dbReference type="PANTHER" id="PTHR22929:SF0">
    <property type="entry name" value="TRANSCRIPTION FACTOR TFIIIB COMPONENT B'' HOMOLOG"/>
    <property type="match status" value="1"/>
</dbReference>
<evidence type="ECO:0000256" key="1">
    <source>
        <dbReference type="SAM" id="MobiDB-lite"/>
    </source>
</evidence>
<feature type="compositionally biased region" description="Polar residues" evidence="1">
    <location>
        <begin position="2083"/>
        <end position="2104"/>
    </location>
</feature>
<feature type="compositionally biased region" description="Polar residues" evidence="1">
    <location>
        <begin position="2187"/>
        <end position="2199"/>
    </location>
</feature>
<feature type="compositionally biased region" description="Low complexity" evidence="1">
    <location>
        <begin position="1908"/>
        <end position="1922"/>
    </location>
</feature>
<feature type="compositionally biased region" description="Low complexity" evidence="1">
    <location>
        <begin position="1438"/>
        <end position="1456"/>
    </location>
</feature>
<feature type="compositionally biased region" description="Polar residues" evidence="1">
    <location>
        <begin position="2504"/>
        <end position="2517"/>
    </location>
</feature>
<feature type="region of interest" description="Disordered" evidence="1">
    <location>
        <begin position="2241"/>
        <end position="2279"/>
    </location>
</feature>
<feature type="compositionally biased region" description="Basic and acidic residues" evidence="1">
    <location>
        <begin position="574"/>
        <end position="584"/>
    </location>
</feature>
<feature type="compositionally biased region" description="Acidic residues" evidence="1">
    <location>
        <begin position="2110"/>
        <end position="2119"/>
    </location>
</feature>
<feature type="region of interest" description="Disordered" evidence="1">
    <location>
        <begin position="2138"/>
        <end position="2199"/>
    </location>
</feature>
<feature type="compositionally biased region" description="Polar residues" evidence="1">
    <location>
        <begin position="1999"/>
        <end position="2012"/>
    </location>
</feature>
<feature type="compositionally biased region" description="Polar residues" evidence="1">
    <location>
        <begin position="92"/>
        <end position="112"/>
    </location>
</feature>
<feature type="region of interest" description="Disordered" evidence="1">
    <location>
        <begin position="1371"/>
        <end position="1510"/>
    </location>
</feature>
<feature type="compositionally biased region" description="Polar residues" evidence="1">
    <location>
        <begin position="585"/>
        <end position="594"/>
    </location>
</feature>
<feature type="region of interest" description="Disordered" evidence="1">
    <location>
        <begin position="345"/>
        <end position="387"/>
    </location>
</feature>
<accession>A0ABD1KLZ4</accession>
<feature type="compositionally biased region" description="Polar residues" evidence="1">
    <location>
        <begin position="48"/>
        <end position="60"/>
    </location>
</feature>
<feature type="compositionally biased region" description="Basic and acidic residues" evidence="1">
    <location>
        <begin position="183"/>
        <end position="205"/>
    </location>
</feature>
<feature type="compositionally biased region" description="Polar residues" evidence="1">
    <location>
        <begin position="2392"/>
        <end position="2420"/>
    </location>
</feature>
<feature type="compositionally biased region" description="Polar residues" evidence="1">
    <location>
        <begin position="1541"/>
        <end position="1561"/>
    </location>
</feature>
<feature type="compositionally biased region" description="Basic and acidic residues" evidence="1">
    <location>
        <begin position="720"/>
        <end position="732"/>
    </location>
</feature>
<gene>
    <name evidence="3" type="ORF">ACEWY4_004222</name>
</gene>
<feature type="compositionally biased region" description="Basic residues" evidence="1">
    <location>
        <begin position="2332"/>
        <end position="2342"/>
    </location>
</feature>
<feature type="region of interest" description="Disordered" evidence="1">
    <location>
        <begin position="1"/>
        <end position="279"/>
    </location>
</feature>
<feature type="compositionally biased region" description="Low complexity" evidence="1">
    <location>
        <begin position="2302"/>
        <end position="2311"/>
    </location>
</feature>
<feature type="compositionally biased region" description="Basic residues" evidence="1">
    <location>
        <begin position="1412"/>
        <end position="1422"/>
    </location>
</feature>
<feature type="domain" description="Myb-like" evidence="2">
    <location>
        <begin position="445"/>
        <end position="493"/>
    </location>
</feature>
<feature type="compositionally biased region" description="Basic and acidic residues" evidence="1">
    <location>
        <begin position="596"/>
        <end position="605"/>
    </location>
</feature>
<feature type="compositionally biased region" description="Basic residues" evidence="1">
    <location>
        <begin position="544"/>
        <end position="556"/>
    </location>
</feature>
<feature type="compositionally biased region" description="Low complexity" evidence="1">
    <location>
        <begin position="2059"/>
        <end position="2077"/>
    </location>
</feature>
<feature type="compositionally biased region" description="Polar residues" evidence="1">
    <location>
        <begin position="1941"/>
        <end position="1951"/>
    </location>
</feature>
<feature type="region of interest" description="Disordered" evidence="1">
    <location>
        <begin position="1991"/>
        <end position="2126"/>
    </location>
</feature>
<feature type="compositionally biased region" description="Basic and acidic residues" evidence="1">
    <location>
        <begin position="1267"/>
        <end position="1276"/>
    </location>
</feature>
<comment type="caution">
    <text evidence="3">The sequence shown here is derived from an EMBL/GenBank/DDBJ whole genome shotgun (WGS) entry which is preliminary data.</text>
</comment>
<dbReference type="PANTHER" id="PTHR22929">
    <property type="entry name" value="RNA POLYMERASE III TRANSCRIPTION INITIATION FACTOR B"/>
    <property type="match status" value="1"/>
</dbReference>
<feature type="compositionally biased region" description="Acidic residues" evidence="1">
    <location>
        <begin position="560"/>
        <end position="573"/>
    </location>
</feature>
<dbReference type="InterPro" id="IPR009057">
    <property type="entry name" value="Homeodomain-like_sf"/>
</dbReference>
<feature type="region of interest" description="Disordered" evidence="1">
    <location>
        <begin position="525"/>
        <end position="765"/>
    </location>
</feature>
<feature type="compositionally biased region" description="Polar residues" evidence="1">
    <location>
        <begin position="221"/>
        <end position="233"/>
    </location>
</feature>
<feature type="compositionally biased region" description="Basic residues" evidence="1">
    <location>
        <begin position="2169"/>
        <end position="2179"/>
    </location>
</feature>
<feature type="compositionally biased region" description="Polar residues" evidence="1">
    <location>
        <begin position="1277"/>
        <end position="1292"/>
    </location>
</feature>
<sequence>MIRRSRISVRPNVRPGSRPTASSQDASKQNQDLSSSSLEQTETTSEQPVLTSANAPNIDTQKPEPETSAPSKHERVSQGCTPVPEPQWKKTAINQSLPQPHQTTAVTNTDNDTPSPQPPSPQTSTSSSKSCTTSVKPFSSRSTANTEIVPSTSSEQVKADDKVSRRPKSRPTLPAVPRQSKVKPREDVKRHAQQQKDIKSLEKGNAEILELDVFETGASKEGSSATPHTTSTSEKLKDKETAVSSASEKLKDKETAVSSASEKVKHKQTEVKSTTRHSLNDPADLIRLGKAKKLRELLKLEICKERNQKTLLVKTKRIQYDTAKDPSKMTMRELIYYLPKTNPMNCSSEERSPQPKQQIQQCVAEPEPEQRHEEEEEAAFSDPEASEPLLVPQVKVAEDGSLIIDEQSLTVEVQRMQGPNPTEDRDPVFERGSTTTYSSFRKGSYTKPWSSQETDMFFLAISMVGTDFSMIGSMFPHRARSEIKNKFKKEERANAWRIDKAFREKRRLDLEFFTELLEKILADEERRKRNHSRSSVGAKGSQRRERKKPRAKKSKKAAPDSEESAEEDLIDITEGEKENEDRLSEQGSGNCKTTKNSKEAADLSPKRKSQTTLDTDPDRPDADQNSQEDGRGSPMKNTQICDGRRKSSRKARTKIVQNSSDDGDCGTEETTKASTQIKRRSEESLTSKSRRCQKKDVEVNEEAPSRTTRLKRKRPQPKIRVKERGTEKRDRTLTQSSDDNSGNESQTKPDTVRRGNKKKRTGLVTLRASVSEEDIEVQEAEMQEPGVVEGCEAENVEDQNQAPAFVPKGLRSPSPVIAEVEETLEEEAMDFLAQENLEESEESYKEAAQTLLTIGDPCHTRRSAYSPEKVANQEDAEEHPTGTETDTESPAVSSESEITIGQNLEQAAPISTSGTQLSDANSEKPMHVTSDEQAEELPSATDIDIEGAAVSLESETSLCGTPSIEDNLEQGATNVSQLSDANSEEHVYVISDEQPPSATDIDTEEAAVSLESEASLCGISLIAEHLEQGATSVSQLLDATREEPMYMTSDEQADDSPSCTDTNTERAAVSFESGTSLCGMSAIREHLEQGAADVSQLSDPNSDEPIYIISLTEITPSFMETLPSDTDPPLSHSELLMCNPQPLSSQSETLPSDTMSLSCLADTFPPSAESLPSYTEVCSPSSEHLTSLIKPHGLVRDVETSPIERQAAVGIDPVTVTEPLSALTEPCPTTSQWNMRLEVSGKAHVSETDRKAVAALLTADAVLPQTKEGKDERGEMQEQSDLPSTQTSTSCLPEQAPAALPVSQICPAVKPSCTQFTGALLETKVESECGTKRIQIESERNTDLKAPDDDSRAVSHMIVIDALVPVEAEVEKHGESEETLTTASTSTENAVKSTPPDVDGVTEEEPPPTKRNLLKGTRRAKVQVKPALTARRNKSQNSSEETPTPPVSTTQSSQMSHIASTQSSSTQLPAAPHQPPSTTGGVSTEESPVVQNDTSQGAINFTSSDLRAPEDDSRAVSHMIVIDALVPVEAEVEKHGESEEVYTTASSSTENVVRSEQSNVDCPTEEEPPPAKRKVTRRGKVQVKPALTGRRNVSQNTSKEKTTPPISSTQPILNIAPAQSSSMQLSAVSHHQPPSTTGGVCTQEPPVLQNTEAMADDSRSSDWRVPVDYDDDSRAVSHMIVTDALVPVEAEVEKHGESEETLVDGSEQPDVAGLPEEEPPPAKRKVTRRAKVQVKPALTGRRNVSQNVSKEASTPPISSAQPILNIAPAQSRNKQLPALSHQPPSTTDNVCTQESPVVQNIQPMADNSTSSDWRAPVDYDDDSRTVSHMIVIDALVPVEAEVEKHGESEETLTTASSSTGNVVRSEQPDVAGLPEEEPPPAKRKVTRRAKVQVKPALTTRRNVSQNASEETSTPPISSTQPILNIAPAQSRNKQLPAVSHQPPSTTDNVCTQESPVVQNSDWRAPVDDDDSRAVSHMIVIDALVPVEAEVEKHGESEETLTTANSSTENVVRSEQPGVGGLPEEKPPPAKRKVTRRAKVQVKPALKTRRNVSQNASGETSTPPITSTQPSAQSSSMQLPALSHQPSSTAGGVCTQDSPVVQNSDWRAPVDDDDDDDDDDSRAVSHMIVTDALVPVEAEVEKHGESEETLVDRSAQPDVTGLPEEEPPPAKRKVTRRAKVQVKPALTTRRTVSQNVSEETSTPAIFSTQPILNIASAKSSSKQLPAVSHQPPLTTGGVCMQESPVVQNIQPMADNSISSDWRAPVDDDDDDDDDSRAVSHMIVIDALVPVEAEVEKHGESEETLTTASSSTENVVRSEQPGVTGPPEEEPPPAKRKVTRRAKAQVKPDSSAHRTVSESASEETSTPPISSTQPILNIASAQSSSMQLPAVSHQPPSTTDGVCTQESPVVQNTPQAPTTSMSRPGRRPKGFLSFMSGTSVSGVSAAKPPQVKAAPSRRACVRPRIAPSATDASASTSSSLTSTSDTVTPKTSTSGAGKAVAVIPRGTTSSPVNHEVISSESKDSSIRHQSEEPTSISEYFLSNIFTEVEEVD</sequence>
<feature type="region of interest" description="Disordered" evidence="1">
    <location>
        <begin position="836"/>
        <end position="940"/>
    </location>
</feature>
<feature type="compositionally biased region" description="Polar residues" evidence="1">
    <location>
        <begin position="1476"/>
        <end position="1505"/>
    </location>
</feature>
<feature type="compositionally biased region" description="Basic residues" evidence="1">
    <location>
        <begin position="2028"/>
        <end position="2049"/>
    </location>
</feature>
<feature type="compositionally biased region" description="Basic and acidic residues" evidence="1">
    <location>
        <begin position="61"/>
        <end position="76"/>
    </location>
</feature>
<proteinExistence type="predicted"/>
<feature type="compositionally biased region" description="Low complexity" evidence="1">
    <location>
        <begin position="122"/>
        <end position="134"/>
    </location>
</feature>
<feature type="compositionally biased region" description="Polar residues" evidence="1">
    <location>
        <begin position="1742"/>
        <end position="1762"/>
    </location>
</feature>
<dbReference type="Proteomes" id="UP001591681">
    <property type="component" value="Unassembled WGS sequence"/>
</dbReference>
<reference evidence="3 4" key="1">
    <citation type="submission" date="2024-09" db="EMBL/GenBank/DDBJ databases">
        <title>A chromosome-level genome assembly of Gray's grenadier anchovy, Coilia grayii.</title>
        <authorList>
            <person name="Fu Z."/>
        </authorList>
    </citation>
    <scope>NUCLEOTIDE SEQUENCE [LARGE SCALE GENOMIC DNA]</scope>
    <source>
        <strain evidence="3">G4</strain>
        <tissue evidence="3">Muscle</tissue>
    </source>
</reference>
<keyword evidence="4" id="KW-1185">Reference proteome</keyword>
<feature type="compositionally biased region" description="Low complexity" evidence="1">
    <location>
        <begin position="33"/>
        <end position="47"/>
    </location>
</feature>
<feature type="compositionally biased region" description="Low complexity" evidence="1">
    <location>
        <begin position="1379"/>
        <end position="1388"/>
    </location>
</feature>
<feature type="compositionally biased region" description="Low complexity" evidence="1">
    <location>
        <begin position="2466"/>
        <end position="2484"/>
    </location>
</feature>
<name>A0ABD1KLZ4_9TELE</name>
<feature type="compositionally biased region" description="Basic residues" evidence="1">
    <location>
        <begin position="1722"/>
        <end position="1732"/>
    </location>
</feature>
<feature type="compositionally biased region" description="Basic residues" evidence="1">
    <location>
        <begin position="708"/>
        <end position="719"/>
    </location>
</feature>
<feature type="compositionally biased region" description="Basic residues" evidence="1">
    <location>
        <begin position="1571"/>
        <end position="1581"/>
    </location>
</feature>
<dbReference type="CDD" id="cd00167">
    <property type="entry name" value="SANT"/>
    <property type="match status" value="1"/>
</dbReference>
<feature type="region of interest" description="Disordered" evidence="1">
    <location>
        <begin position="1692"/>
        <end position="1762"/>
    </location>
</feature>
<feature type="compositionally biased region" description="Low complexity" evidence="1">
    <location>
        <begin position="2355"/>
        <end position="2372"/>
    </location>
</feature>
<feature type="compositionally biased region" description="Polar residues" evidence="1">
    <location>
        <begin position="19"/>
        <end position="32"/>
    </location>
</feature>
<dbReference type="EMBL" id="JBHFQA010000004">
    <property type="protein sequence ID" value="KAL2099828.1"/>
    <property type="molecule type" value="Genomic_DNA"/>
</dbReference>